<proteinExistence type="predicted"/>
<dbReference type="EC" id="2.7.7.7" evidence="1"/>
<evidence type="ECO:0000313" key="2">
    <source>
        <dbReference type="Proteomes" id="UP000015216"/>
    </source>
</evidence>
<dbReference type="KEGG" id="ssdc:SSDC_01615"/>
<dbReference type="Gene3D" id="3.40.50.300">
    <property type="entry name" value="P-loop containing nucleotide triphosphate hydrolases"/>
    <property type="match status" value="1"/>
</dbReference>
<dbReference type="OrthoDB" id="9811073at2"/>
<keyword evidence="1" id="KW-0548">Nucleotidyltransferase</keyword>
<dbReference type="STRING" id="669502.SSDC_01615"/>
<dbReference type="AlphaFoldDB" id="S5R1B6"/>
<gene>
    <name evidence="1" type="ORF">SSDC_01615</name>
</gene>
<reference evidence="1 2" key="1">
    <citation type="journal article" date="2013" name="Curr. Biol.">
        <title>Defensive bacteriome symbiont with a drastically reduced genome.</title>
        <authorList>
            <person name="Nakabachi A."/>
            <person name="Ueoka R."/>
            <person name="Oshima K."/>
            <person name="Teta R."/>
            <person name="Mangoni A."/>
            <person name="Gurgui M."/>
            <person name="Oldham N.J."/>
            <person name="van Echten-Deckert G."/>
            <person name="Okamura K."/>
            <person name="Yamamoto K."/>
            <person name="Inoue H."/>
            <person name="Ohkuma M."/>
            <person name="Hongoh Y."/>
            <person name="Miyagishima S.Y."/>
            <person name="Hattori M."/>
            <person name="Piel J."/>
            <person name="Fukatsu T."/>
        </authorList>
    </citation>
    <scope>NUCLEOTIDE SEQUENCE [LARGE SCALE GENOMIC DNA]</scope>
    <source>
        <strain evidence="1 2">DC</strain>
    </source>
</reference>
<organism evidence="1 2">
    <name type="scientific">Candidatus Profftella armatura</name>
    <dbReference type="NCBI Taxonomy" id="669502"/>
    <lineage>
        <taxon>Bacteria</taxon>
        <taxon>Pseudomonadati</taxon>
        <taxon>Pseudomonadota</taxon>
        <taxon>Betaproteobacteria</taxon>
        <taxon>Candidatus Profftella</taxon>
    </lineage>
</organism>
<dbReference type="GO" id="GO:0003887">
    <property type="term" value="F:DNA-directed DNA polymerase activity"/>
    <property type="evidence" value="ECO:0007669"/>
    <property type="project" value="UniProtKB-EC"/>
</dbReference>
<dbReference type="PANTHER" id="PTHR11669:SF8">
    <property type="entry name" value="DNA POLYMERASE III SUBUNIT DELTA"/>
    <property type="match status" value="1"/>
</dbReference>
<dbReference type="Pfam" id="PF13177">
    <property type="entry name" value="DNA_pol3_delta2"/>
    <property type="match status" value="1"/>
</dbReference>
<sequence>MKNNNDNNMLYPWQHDSWRKLQKLRLYLPHTILFYGEKGIGKKYLIDIFIQSLLCENFDENNYICNKCNSCVWFLKKNHPDFRYVHPEIFEKSLLDNHKKNESLNNKSKEIKINQIRELSNFINISNHYSKIRIVLLHPADSLNNNAANALLKMLEESPLNSFFILLCDKIDSLLKTILSRCYKFILKSPSRDESLEWLKQQNVSNPDILLSEQGGGPLIVFNNAKNKKYNLLINKLKEFLMEADIEYALNISEKLQKIPILIIFEWIQRWVYDLFLLKITNTNRYYPHYKNQLNQLKEKTDQYRLLYVLRKFHEKRLIINNSFSSNLLIKDILLTYIEIFY</sequence>
<dbReference type="InterPro" id="IPR050238">
    <property type="entry name" value="DNA_Rep/Repair_Clamp_Loader"/>
</dbReference>
<dbReference type="InterPro" id="IPR027417">
    <property type="entry name" value="P-loop_NTPase"/>
</dbReference>
<keyword evidence="1" id="KW-0808">Transferase</keyword>
<dbReference type="Proteomes" id="UP000015216">
    <property type="component" value="Chromosome"/>
</dbReference>
<dbReference type="GO" id="GO:0006261">
    <property type="term" value="P:DNA-templated DNA replication"/>
    <property type="evidence" value="ECO:0007669"/>
    <property type="project" value="TreeGrafter"/>
</dbReference>
<evidence type="ECO:0000313" key="1">
    <source>
        <dbReference type="EMBL" id="AGS07007.1"/>
    </source>
</evidence>
<protein>
    <submittedName>
        <fullName evidence="1">DNA polymerase III subunit delta</fullName>
        <ecNumber evidence="1">2.7.7.7</ecNumber>
    </submittedName>
</protein>
<keyword evidence="2" id="KW-1185">Reference proteome</keyword>
<dbReference type="RefSeq" id="WP_020915582.1">
    <property type="nucleotide sequence ID" value="NC_021885.1"/>
</dbReference>
<accession>S5R1B6</accession>
<dbReference type="PANTHER" id="PTHR11669">
    <property type="entry name" value="REPLICATION FACTOR C / DNA POLYMERASE III GAMMA-TAU SUBUNIT"/>
    <property type="match status" value="1"/>
</dbReference>
<dbReference type="SUPFAM" id="SSF52540">
    <property type="entry name" value="P-loop containing nucleoside triphosphate hydrolases"/>
    <property type="match status" value="1"/>
</dbReference>
<dbReference type="GO" id="GO:0009360">
    <property type="term" value="C:DNA polymerase III complex"/>
    <property type="evidence" value="ECO:0007669"/>
    <property type="project" value="TreeGrafter"/>
</dbReference>
<name>S5R1B6_9PROT</name>
<dbReference type="EMBL" id="CP003468">
    <property type="protein sequence ID" value="AGS07007.1"/>
    <property type="molecule type" value="Genomic_DNA"/>
</dbReference>
<dbReference type="eggNOG" id="COG0470">
    <property type="taxonomic scope" value="Bacteria"/>
</dbReference>
<dbReference type="GeneID" id="301553192"/>
<dbReference type="HOGENOM" id="CLU_006229_4_3_4"/>
<dbReference type="PATRIC" id="fig|669502.6.peg.312"/>